<evidence type="ECO:0000313" key="13">
    <source>
        <dbReference type="EMBL" id="CDO94982.1"/>
    </source>
</evidence>
<dbReference type="Pfam" id="PF02799">
    <property type="entry name" value="NMT_C"/>
    <property type="match status" value="1"/>
</dbReference>
<reference evidence="13 14" key="1">
    <citation type="submission" date="2014-03" db="EMBL/GenBank/DDBJ databases">
        <title>The genome of Kluyveromyces dobzhanskii.</title>
        <authorList>
            <person name="Nystedt B."/>
            <person name="Astrom S."/>
        </authorList>
    </citation>
    <scope>NUCLEOTIDE SEQUENCE [LARGE SCALE GENOMIC DNA]</scope>
    <source>
        <strain evidence="13 14">CBS 2104</strain>
    </source>
</reference>
<sequence>MSDQENAKKLEELLKLLNVNDSDLSKLTSQQRKEMNEYKFWKTQPVTKFDEVVKNEGPIDASKKPEDIPDTPLQLLGDFEWCTVDVNNEQQLEDIYVLLNENYVEDKDSTFRFNYSRDFLDWALKPPGWKEDWQVGVRVKQTKRLVGFISAIPTNLQVRNKDVRSVEINFLCVHKKLRSKRLAPILIKEVTRRVNKHDIWQALHTGGVVLPSPISACRYAHRPLNWSKLHDVEFTALPANATKTQMIAKYTLPKTPISNIKIMEEKHVDEAFALFNKYQERFELRPNFDKEEFKHWILTRESVVYSYVIENDEGKVTDFVSFYSLPFTIINNPMYKDLGIGYMFYYASDADFEHERFSAEGTEKLRKRLNLLINDACILARNLKMDVFNALTSQDNALFLEDLKFGPGDGFLNFYLFNYRCFPISGGIREDETFDVEKRSSVGVVML</sequence>
<comment type="function">
    <text evidence="9">Adds a myristoyl group to the N-terminal glycine residue of certain cellular proteins.</text>
</comment>
<evidence type="ECO:0000256" key="10">
    <source>
        <dbReference type="RuleBase" id="RU004178"/>
    </source>
</evidence>
<evidence type="ECO:0000256" key="4">
    <source>
        <dbReference type="ARBA" id="ARBA00012923"/>
    </source>
</evidence>
<comment type="similarity">
    <text evidence="2 10">Belongs to the NMT family.</text>
</comment>
<dbReference type="FunFam" id="3.40.630.30:FF:000056">
    <property type="entry name" value="Glycylpeptide N-tetradecanoyltransferase"/>
    <property type="match status" value="1"/>
</dbReference>
<dbReference type="EC" id="2.3.1.97" evidence="4 9"/>
<feature type="domain" description="Glycylpeptide N-tetradecanoyltransferase C-terminal" evidence="12">
    <location>
        <begin position="231"/>
        <end position="445"/>
    </location>
</feature>
<dbReference type="PIRSF" id="PIRSF015892">
    <property type="entry name" value="N-myristl_transf"/>
    <property type="match status" value="1"/>
</dbReference>
<dbReference type="Proteomes" id="UP000031516">
    <property type="component" value="Unassembled WGS sequence"/>
</dbReference>
<dbReference type="PANTHER" id="PTHR11377:SF5">
    <property type="entry name" value="GLYCYLPEPTIDE N-TETRADECANOYLTRANSFERASE"/>
    <property type="match status" value="1"/>
</dbReference>
<evidence type="ECO:0000259" key="11">
    <source>
        <dbReference type="Pfam" id="PF01233"/>
    </source>
</evidence>
<comment type="catalytic activity">
    <reaction evidence="9">
        <text>N-terminal glycyl-[protein] + tetradecanoyl-CoA = N-tetradecanoylglycyl-[protein] + CoA + H(+)</text>
        <dbReference type="Rhea" id="RHEA:15521"/>
        <dbReference type="Rhea" id="RHEA-COMP:12666"/>
        <dbReference type="Rhea" id="RHEA-COMP:12667"/>
        <dbReference type="ChEBI" id="CHEBI:15378"/>
        <dbReference type="ChEBI" id="CHEBI:57287"/>
        <dbReference type="ChEBI" id="CHEBI:57385"/>
        <dbReference type="ChEBI" id="CHEBI:64723"/>
        <dbReference type="ChEBI" id="CHEBI:133050"/>
        <dbReference type="EC" id="2.3.1.97"/>
    </reaction>
</comment>
<dbReference type="InterPro" id="IPR022678">
    <property type="entry name" value="NMT_CS"/>
</dbReference>
<evidence type="ECO:0000259" key="12">
    <source>
        <dbReference type="Pfam" id="PF02799"/>
    </source>
</evidence>
<dbReference type="OrthoDB" id="60315at2759"/>
<dbReference type="SUPFAM" id="SSF55729">
    <property type="entry name" value="Acyl-CoA N-acyltransferases (Nat)"/>
    <property type="match status" value="2"/>
</dbReference>
<dbReference type="AlphaFoldDB" id="A0A0A8L9Q9"/>
<organism evidence="13 14">
    <name type="scientific">Kluyveromyces dobzhanskii CBS 2104</name>
    <dbReference type="NCBI Taxonomy" id="1427455"/>
    <lineage>
        <taxon>Eukaryota</taxon>
        <taxon>Fungi</taxon>
        <taxon>Dikarya</taxon>
        <taxon>Ascomycota</taxon>
        <taxon>Saccharomycotina</taxon>
        <taxon>Saccharomycetes</taxon>
        <taxon>Saccharomycetales</taxon>
        <taxon>Saccharomycetaceae</taxon>
        <taxon>Kluyveromyces</taxon>
    </lineage>
</organism>
<keyword evidence="8 9" id="KW-0012">Acyltransferase</keyword>
<name>A0A0A8L9Q9_9SACH</name>
<dbReference type="GO" id="GO:0005737">
    <property type="term" value="C:cytoplasm"/>
    <property type="evidence" value="ECO:0007669"/>
    <property type="project" value="UniProtKB-SubCell"/>
</dbReference>
<evidence type="ECO:0000256" key="3">
    <source>
        <dbReference type="ARBA" id="ARBA00011245"/>
    </source>
</evidence>
<dbReference type="InterPro" id="IPR000903">
    <property type="entry name" value="NMT"/>
</dbReference>
<evidence type="ECO:0000256" key="9">
    <source>
        <dbReference type="RuleBase" id="RU000586"/>
    </source>
</evidence>
<dbReference type="InterPro" id="IPR016181">
    <property type="entry name" value="Acyl_CoA_acyltransferase"/>
</dbReference>
<evidence type="ECO:0000256" key="7">
    <source>
        <dbReference type="ARBA" id="ARBA00022679"/>
    </source>
</evidence>
<feature type="domain" description="Glycylpeptide N-tetradecanoyltransferase N-terminal" evidence="11">
    <location>
        <begin position="58"/>
        <end position="217"/>
    </location>
</feature>
<gene>
    <name evidence="13" type="ORF">KLDO_g3232</name>
</gene>
<accession>A0A0A8L9Q9</accession>
<dbReference type="PANTHER" id="PTHR11377">
    <property type="entry name" value="N-MYRISTOYL TRANSFERASE"/>
    <property type="match status" value="1"/>
</dbReference>
<evidence type="ECO:0000256" key="1">
    <source>
        <dbReference type="ARBA" id="ARBA00004496"/>
    </source>
</evidence>
<keyword evidence="7 9" id="KW-0808">Transferase</keyword>
<dbReference type="PROSITE" id="PS00975">
    <property type="entry name" value="NMT_1"/>
    <property type="match status" value="1"/>
</dbReference>
<keyword evidence="6" id="KW-0963">Cytoplasm</keyword>
<dbReference type="Pfam" id="PF01233">
    <property type="entry name" value="NMT"/>
    <property type="match status" value="1"/>
</dbReference>
<evidence type="ECO:0000256" key="6">
    <source>
        <dbReference type="ARBA" id="ARBA00022490"/>
    </source>
</evidence>
<dbReference type="InterPro" id="IPR022677">
    <property type="entry name" value="NMT_C"/>
</dbReference>
<comment type="subcellular location">
    <subcellularLocation>
        <location evidence="1">Cytoplasm</location>
    </subcellularLocation>
</comment>
<evidence type="ECO:0000256" key="2">
    <source>
        <dbReference type="ARBA" id="ARBA00009469"/>
    </source>
</evidence>
<evidence type="ECO:0000256" key="5">
    <source>
        <dbReference type="ARBA" id="ARBA00022240"/>
    </source>
</evidence>
<comment type="subunit">
    <text evidence="3">Monomer.</text>
</comment>
<protein>
    <recommendedName>
        <fullName evidence="5 9">Glycylpeptide N-tetradecanoyltransferase</fullName>
        <ecNumber evidence="4 9">2.3.1.97</ecNumber>
    </recommendedName>
</protein>
<proteinExistence type="inferred from homology"/>
<dbReference type="EMBL" id="CCBQ010000042">
    <property type="protein sequence ID" value="CDO94982.1"/>
    <property type="molecule type" value="Genomic_DNA"/>
</dbReference>
<evidence type="ECO:0000256" key="8">
    <source>
        <dbReference type="ARBA" id="ARBA00023315"/>
    </source>
</evidence>
<dbReference type="PROSITE" id="PS00976">
    <property type="entry name" value="NMT_2"/>
    <property type="match status" value="1"/>
</dbReference>
<dbReference type="InterPro" id="IPR022676">
    <property type="entry name" value="NMT_N"/>
</dbReference>
<dbReference type="GO" id="GO:0004379">
    <property type="term" value="F:glycylpeptide N-tetradecanoyltransferase activity"/>
    <property type="evidence" value="ECO:0007669"/>
    <property type="project" value="UniProtKB-EC"/>
</dbReference>
<dbReference type="FunFam" id="3.40.630.30:FF:000042">
    <property type="entry name" value="Glycylpeptide N-tetradecanoyltransferase"/>
    <property type="match status" value="1"/>
</dbReference>
<comment type="caution">
    <text evidence="13">The sequence shown here is derived from an EMBL/GenBank/DDBJ whole genome shotgun (WGS) entry which is preliminary data.</text>
</comment>
<keyword evidence="14" id="KW-1185">Reference proteome</keyword>
<evidence type="ECO:0000313" key="14">
    <source>
        <dbReference type="Proteomes" id="UP000031516"/>
    </source>
</evidence>
<dbReference type="Gene3D" id="3.40.630.30">
    <property type="match status" value="2"/>
</dbReference>